<proteinExistence type="predicted"/>
<dbReference type="GO" id="GO:0003729">
    <property type="term" value="F:mRNA binding"/>
    <property type="evidence" value="ECO:0007669"/>
    <property type="project" value="TreeGrafter"/>
</dbReference>
<dbReference type="InterPro" id="IPR003029">
    <property type="entry name" value="S1_domain"/>
</dbReference>
<protein>
    <recommendedName>
        <fullName evidence="2">S1 motif domain-containing protein</fullName>
    </recommendedName>
</protein>
<reference evidence="3 4" key="1">
    <citation type="submission" date="2014-11" db="EMBL/GenBank/DDBJ databases">
        <authorList>
            <person name="Zhu J."/>
            <person name="Qi W."/>
            <person name="Song R."/>
        </authorList>
    </citation>
    <scope>NUCLEOTIDE SEQUENCE [LARGE SCALE GENOMIC DNA]</scope>
</reference>
<feature type="compositionally biased region" description="Polar residues" evidence="1">
    <location>
        <begin position="720"/>
        <end position="730"/>
    </location>
</feature>
<gene>
    <name evidence="3" type="ORF">Vbra_3981</name>
</gene>
<evidence type="ECO:0000259" key="2">
    <source>
        <dbReference type="PROSITE" id="PS50126"/>
    </source>
</evidence>
<dbReference type="PROSITE" id="PS50126">
    <property type="entry name" value="S1"/>
    <property type="match status" value="2"/>
</dbReference>
<evidence type="ECO:0000313" key="4">
    <source>
        <dbReference type="Proteomes" id="UP000041254"/>
    </source>
</evidence>
<dbReference type="SUPFAM" id="SSF50249">
    <property type="entry name" value="Nucleic acid-binding proteins"/>
    <property type="match status" value="2"/>
</dbReference>
<feature type="region of interest" description="Disordered" evidence="1">
    <location>
        <begin position="467"/>
        <end position="538"/>
    </location>
</feature>
<dbReference type="AlphaFoldDB" id="A0A0G4EKS7"/>
<dbReference type="InterPro" id="IPR050437">
    <property type="entry name" value="Ribos_protein_bS1-like"/>
</dbReference>
<feature type="region of interest" description="Disordered" evidence="1">
    <location>
        <begin position="711"/>
        <end position="745"/>
    </location>
</feature>
<dbReference type="EMBL" id="CDMY01000254">
    <property type="protein sequence ID" value="CEL97137.1"/>
    <property type="molecule type" value="Genomic_DNA"/>
</dbReference>
<dbReference type="Proteomes" id="UP000041254">
    <property type="component" value="Unassembled WGS sequence"/>
</dbReference>
<dbReference type="InParanoid" id="A0A0G4EKS7"/>
<feature type="compositionally biased region" description="Basic and acidic residues" evidence="1">
    <location>
        <begin position="415"/>
        <end position="429"/>
    </location>
</feature>
<dbReference type="VEuPathDB" id="CryptoDB:Vbra_3981"/>
<dbReference type="InterPro" id="IPR012340">
    <property type="entry name" value="NA-bd_OB-fold"/>
</dbReference>
<feature type="domain" description="S1 motif" evidence="2">
    <location>
        <begin position="176"/>
        <end position="248"/>
    </location>
</feature>
<dbReference type="STRING" id="1169540.A0A0G4EKS7"/>
<dbReference type="OrthoDB" id="365294at2759"/>
<organism evidence="3 4">
    <name type="scientific">Vitrella brassicaformis (strain CCMP3155)</name>
    <dbReference type="NCBI Taxonomy" id="1169540"/>
    <lineage>
        <taxon>Eukaryota</taxon>
        <taxon>Sar</taxon>
        <taxon>Alveolata</taxon>
        <taxon>Colpodellida</taxon>
        <taxon>Vitrellaceae</taxon>
        <taxon>Vitrella</taxon>
    </lineage>
</organism>
<feature type="region of interest" description="Disordered" evidence="1">
    <location>
        <begin position="393"/>
        <end position="446"/>
    </location>
</feature>
<accession>A0A0G4EKS7</accession>
<feature type="domain" description="S1 motif" evidence="2">
    <location>
        <begin position="281"/>
        <end position="357"/>
    </location>
</feature>
<dbReference type="PANTHER" id="PTHR10724">
    <property type="entry name" value="30S RIBOSOMAL PROTEIN S1"/>
    <property type="match status" value="1"/>
</dbReference>
<sequence length="1016" mass="114518">MLFVAGSLTSPDLSQFPLVQRRGAFLSTRPPFPIRPLRSRSQLLRSAAPPLVEEGPPDSRGVRAVPGDKGKDTEANLPLLVDLPTELRIKLLDEGRTAPRRQRLIRDEIKRQQKMTPGTKGPAWQPRKSMIKIQERLVIEQLVRSQAKDGERQKWRKVKRLAPQKKLLPISMFRVGERIRGRVIQLKQHGAWIDIGCTQKALLHIRDMAEEGEGWISSPTDKLVPGQELNVTVKYAAPSQGVLAVTLRPNDVQRLQSQPAVVPEQAGPAERRRPVDSFRLEERVDGVVTRVTEKGCFVDIGADVDAWMHTMDVEDPYRDRGRNFKATSDFFHVGQHFQGLYIKTVDKVRNRLRVTPWSYREELDRRVWHGFETLEEQHEYAPVPAYQREEILRRQSSEHQQEPIMTRQATLPAAEESHQMSETVSRDEAPQLPSHPTSAPLSAHAPVTSTDPLTLDYQDLLQVAQRKMTGKDEKEKEETVGAAGLQPKAAVAASQADTKSEVPPVTRAGDVNQRLSTSDAGRAPAGRRRTSEALSSIEESRIDELTSRIEGLNEGMSITPEMRRKIMQEEPPELTEEDFNFDRDKALDISQWDDETRAAARAIFSEAPEDWERIVYSKPEMDVPTLDSFVNPALRDPSKVRLLSSEGEVRQYLKGIEREEDATDEEIAYEEDMPLTKDQQEYEDYLTKIFDAEVAQQVAGSNGTTLKDDGFVAPTFKGHQPSSLSSQTMLSPPPSFEDDDVPTAPSAGVINLSAIRAKKRAQQQINREKEMAFEEHEQMREESMTAAADAQQVFSSASDYSLPADWTVADVLDADQRFRGRTFDQDLDDFGYAKLVEELNDEDPEMLKDPAVQTILKSLREYEANPEEWYRNNKEGDEPSAEALLLRDLRRASIASGEVVRVNAPKTGILDAAPTARDYDADEAGFLPLDNAFSSLLANTLGRGDVEEPPPLSEREKLRQLFSSPAFAQRLKRLGLSLQAEDIDIDRLAEFRRKVVEDALVLSRQNPKLRFREDGS</sequence>
<evidence type="ECO:0000256" key="1">
    <source>
        <dbReference type="SAM" id="MobiDB-lite"/>
    </source>
</evidence>
<dbReference type="GO" id="GO:0003735">
    <property type="term" value="F:structural constituent of ribosome"/>
    <property type="evidence" value="ECO:0007669"/>
    <property type="project" value="TreeGrafter"/>
</dbReference>
<dbReference type="GO" id="GO:0006412">
    <property type="term" value="P:translation"/>
    <property type="evidence" value="ECO:0007669"/>
    <property type="project" value="TreeGrafter"/>
</dbReference>
<evidence type="ECO:0000313" key="3">
    <source>
        <dbReference type="EMBL" id="CEL97137.1"/>
    </source>
</evidence>
<name>A0A0G4EKS7_VITBC</name>
<feature type="region of interest" description="Disordered" evidence="1">
    <location>
        <begin position="47"/>
        <end position="75"/>
    </location>
</feature>
<feature type="compositionally biased region" description="Basic and acidic residues" evidence="1">
    <location>
        <begin position="469"/>
        <end position="479"/>
    </location>
</feature>
<dbReference type="SMART" id="SM00316">
    <property type="entry name" value="S1"/>
    <property type="match status" value="2"/>
</dbReference>
<dbReference type="Pfam" id="PF00575">
    <property type="entry name" value="S1"/>
    <property type="match status" value="1"/>
</dbReference>
<dbReference type="Gene3D" id="2.40.50.140">
    <property type="entry name" value="Nucleic acid-binding proteins"/>
    <property type="match status" value="2"/>
</dbReference>
<keyword evidence="4" id="KW-1185">Reference proteome</keyword>